<feature type="compositionally biased region" description="Basic residues" evidence="5">
    <location>
        <begin position="482"/>
        <end position="495"/>
    </location>
</feature>
<feature type="region of interest" description="Disordered" evidence="5">
    <location>
        <begin position="476"/>
        <end position="559"/>
    </location>
</feature>
<keyword evidence="3" id="KW-0804">Transcription</keyword>
<dbReference type="PRINTS" id="PR00967">
    <property type="entry name" value="ONCOGENEAML1"/>
</dbReference>
<evidence type="ECO:0000313" key="7">
    <source>
        <dbReference type="EMBL" id="CAL8137455.1"/>
    </source>
</evidence>
<feature type="compositionally biased region" description="Low complexity" evidence="5">
    <location>
        <begin position="538"/>
        <end position="552"/>
    </location>
</feature>
<comment type="subcellular location">
    <subcellularLocation>
        <location evidence="1">Nucleus</location>
    </subcellularLocation>
</comment>
<evidence type="ECO:0000256" key="4">
    <source>
        <dbReference type="ARBA" id="ARBA00023242"/>
    </source>
</evidence>
<keyword evidence="8" id="KW-1185">Reference proteome</keyword>
<dbReference type="PROSITE" id="PS51062">
    <property type="entry name" value="RUNT"/>
    <property type="match status" value="1"/>
</dbReference>
<dbReference type="PANTHER" id="PTHR11950:SF31">
    <property type="entry name" value="SEGMENTATION PROTEIN RUNT"/>
    <property type="match status" value="1"/>
</dbReference>
<dbReference type="InterPro" id="IPR000040">
    <property type="entry name" value="AML1_Runt"/>
</dbReference>
<comment type="caution">
    <text evidence="7">The sequence shown here is derived from an EMBL/GenBank/DDBJ whole genome shotgun (WGS) entry which is preliminary data.</text>
</comment>
<feature type="region of interest" description="Disordered" evidence="5">
    <location>
        <begin position="305"/>
        <end position="374"/>
    </location>
</feature>
<sequence length="559" mass="58535">MSPKNSKAQSQENECWWTEQAVSIALTEHPGELTRTGSPYFLCSVLPGHWRSNKTLPVAFKVIALGEVMDGTTVTVRAGNDENYCAELRNGTSIMKNQVAKFNDLRFVGRSGRGKSFTLTISVATSPPQVATYMKAIKVTVDGPREPRSKTRQQHQFRGLMPRTFFTDLGFTHQRKPSAAAVVGGVVSGVSSSGGGNGGNGGVPDYTSGTNNSTTFTIKFPPTASISSTNSTPEVPNAITYPTDASGWTSAYGSSAVGTTSYSNLAQSAYADITGEPFTSAYLPSADQLSTADYFASGSSAVVSQNQSGTNYHHMTASSSPIHHSGGGIGVSSSSHNHSSSSPTHTTSGYSTSHHHHNSPSHHHHPHHHHPHAQFYHSSSYYNTTNNLPYSVMHHPHYGSSAGAITGGSGSAGAMSAAGNVLYSCSPSAVGSATGGSGMIPLIEKSDLTISAMYASNSLHSLSSLAAVANGSTMGSTSHLLGHSHHHALSHHHHQQLGANEESESEQGGSTIQHDVKIISGSNGSHNEDMECSASRNSGGSQQQTAGAAADSIGVWRPY</sequence>
<dbReference type="Proteomes" id="UP001642540">
    <property type="component" value="Unassembled WGS sequence"/>
</dbReference>
<feature type="domain" description="Runt" evidence="6">
    <location>
        <begin position="21"/>
        <end position="149"/>
    </location>
</feature>
<dbReference type="InterPro" id="IPR012346">
    <property type="entry name" value="p53/RUNT-type_TF_DNA-bd_sf"/>
</dbReference>
<dbReference type="EMBL" id="CAXLJM020000118">
    <property type="protein sequence ID" value="CAL8137455.1"/>
    <property type="molecule type" value="Genomic_DNA"/>
</dbReference>
<keyword evidence="2" id="KW-0805">Transcription regulation</keyword>
<feature type="compositionally biased region" description="Basic residues" evidence="5">
    <location>
        <begin position="353"/>
        <end position="372"/>
    </location>
</feature>
<dbReference type="SUPFAM" id="SSF49417">
    <property type="entry name" value="p53-like transcription factors"/>
    <property type="match status" value="1"/>
</dbReference>
<evidence type="ECO:0000256" key="2">
    <source>
        <dbReference type="ARBA" id="ARBA00023015"/>
    </source>
</evidence>
<dbReference type="Gene3D" id="2.60.40.720">
    <property type="match status" value="1"/>
</dbReference>
<gene>
    <name evidence="7" type="ORF">ODALV1_LOCUS26922</name>
</gene>
<evidence type="ECO:0000259" key="6">
    <source>
        <dbReference type="PROSITE" id="PS51062"/>
    </source>
</evidence>
<accession>A0ABP1RWR5</accession>
<dbReference type="Pfam" id="PF00853">
    <property type="entry name" value="Runt"/>
    <property type="match status" value="1"/>
</dbReference>
<organism evidence="7 8">
    <name type="scientific">Orchesella dallaii</name>
    <dbReference type="NCBI Taxonomy" id="48710"/>
    <lineage>
        <taxon>Eukaryota</taxon>
        <taxon>Metazoa</taxon>
        <taxon>Ecdysozoa</taxon>
        <taxon>Arthropoda</taxon>
        <taxon>Hexapoda</taxon>
        <taxon>Collembola</taxon>
        <taxon>Entomobryomorpha</taxon>
        <taxon>Entomobryoidea</taxon>
        <taxon>Orchesellidae</taxon>
        <taxon>Orchesellinae</taxon>
        <taxon>Orchesella</taxon>
    </lineage>
</organism>
<proteinExistence type="predicted"/>
<evidence type="ECO:0000256" key="3">
    <source>
        <dbReference type="ARBA" id="ARBA00023163"/>
    </source>
</evidence>
<feature type="compositionally biased region" description="Polar residues" evidence="5">
    <location>
        <begin position="305"/>
        <end position="317"/>
    </location>
</feature>
<evidence type="ECO:0000313" key="8">
    <source>
        <dbReference type="Proteomes" id="UP001642540"/>
    </source>
</evidence>
<dbReference type="PANTHER" id="PTHR11950">
    <property type="entry name" value="RUNT RELATED"/>
    <property type="match status" value="1"/>
</dbReference>
<reference evidence="7 8" key="1">
    <citation type="submission" date="2024-08" db="EMBL/GenBank/DDBJ databases">
        <authorList>
            <person name="Cucini C."/>
            <person name="Frati F."/>
        </authorList>
    </citation>
    <scope>NUCLEOTIDE SEQUENCE [LARGE SCALE GENOMIC DNA]</scope>
</reference>
<dbReference type="InterPro" id="IPR008967">
    <property type="entry name" value="p53-like_TF_DNA-bd_sf"/>
</dbReference>
<name>A0ABP1RWR5_9HEXA</name>
<evidence type="ECO:0000256" key="5">
    <source>
        <dbReference type="SAM" id="MobiDB-lite"/>
    </source>
</evidence>
<dbReference type="InterPro" id="IPR013524">
    <property type="entry name" value="Runt_dom"/>
</dbReference>
<keyword evidence="4" id="KW-0539">Nucleus</keyword>
<evidence type="ECO:0000256" key="1">
    <source>
        <dbReference type="ARBA" id="ARBA00004123"/>
    </source>
</evidence>
<feature type="compositionally biased region" description="Low complexity" evidence="5">
    <location>
        <begin position="331"/>
        <end position="352"/>
    </location>
</feature>
<protein>
    <recommendedName>
        <fullName evidence="6">Runt domain-containing protein</fullName>
    </recommendedName>
</protein>